<gene>
    <name evidence="2" type="ORF">GCM10022257_27520</name>
</gene>
<keyword evidence="1" id="KW-0472">Membrane</keyword>
<keyword evidence="1" id="KW-0812">Transmembrane</keyword>
<protein>
    <recommendedName>
        <fullName evidence="4">Lipoprotein</fullName>
    </recommendedName>
</protein>
<proteinExistence type="predicted"/>
<feature type="transmembrane region" description="Helical" evidence="1">
    <location>
        <begin position="248"/>
        <end position="267"/>
    </location>
</feature>
<reference evidence="3" key="1">
    <citation type="journal article" date="2019" name="Int. J. Syst. Evol. Microbiol.">
        <title>The Global Catalogue of Microorganisms (GCM) 10K type strain sequencing project: providing services to taxonomists for standard genome sequencing and annotation.</title>
        <authorList>
            <consortium name="The Broad Institute Genomics Platform"/>
            <consortium name="The Broad Institute Genome Sequencing Center for Infectious Disease"/>
            <person name="Wu L."/>
            <person name="Ma J."/>
        </authorList>
    </citation>
    <scope>NUCLEOTIDE SEQUENCE [LARGE SCALE GENOMIC DNA]</scope>
    <source>
        <strain evidence="3">JCM 17452</strain>
    </source>
</reference>
<comment type="caution">
    <text evidence="2">The sequence shown here is derived from an EMBL/GenBank/DDBJ whole genome shotgun (WGS) entry which is preliminary data.</text>
</comment>
<evidence type="ECO:0008006" key="4">
    <source>
        <dbReference type="Google" id="ProtNLM"/>
    </source>
</evidence>
<keyword evidence="3" id="KW-1185">Reference proteome</keyword>
<evidence type="ECO:0000256" key="1">
    <source>
        <dbReference type="SAM" id="Phobius"/>
    </source>
</evidence>
<accession>A0ABP8EEH3</accession>
<sequence length="282" mass="33512">MEKLRLFFLSLLLIFFSGCTILLFENPIPNKGEIVQVLPEFLNGQFLKKEEQIYYDIERLNDKHCIIYGTNWIHKDSIYALVESLKNDSTYVEFKESTLIIKDKDTTQKIILRLDKDIYYTAKEPAYEINLEKGYFIHDFEKKLEKRIVLKSYKNKYFLNIIDQEKKWFAVWLKMKNDSLTIWNSQIADTSFVENLDYYNGLTRINKIEDKTYAANPSNEELFKLLKEPSLFHEQIWVRAGDSNKQNWIGKIIGITILLLSAVLIALRKRNNNINLDYKKFF</sequence>
<organism evidence="2 3">
    <name type="scientific">Hyunsoonleella aestuarii</name>
    <dbReference type="NCBI Taxonomy" id="912802"/>
    <lineage>
        <taxon>Bacteria</taxon>
        <taxon>Pseudomonadati</taxon>
        <taxon>Bacteroidota</taxon>
        <taxon>Flavobacteriia</taxon>
        <taxon>Flavobacteriales</taxon>
        <taxon>Flavobacteriaceae</taxon>
    </lineage>
</organism>
<dbReference type="EMBL" id="BAABAV010000003">
    <property type="protein sequence ID" value="GAA4270651.1"/>
    <property type="molecule type" value="Genomic_DNA"/>
</dbReference>
<evidence type="ECO:0000313" key="3">
    <source>
        <dbReference type="Proteomes" id="UP001500027"/>
    </source>
</evidence>
<evidence type="ECO:0000313" key="2">
    <source>
        <dbReference type="EMBL" id="GAA4270651.1"/>
    </source>
</evidence>
<dbReference type="RefSeq" id="WP_139003022.1">
    <property type="nucleotide sequence ID" value="NZ_BAABAV010000003.1"/>
</dbReference>
<dbReference type="Proteomes" id="UP001500027">
    <property type="component" value="Unassembled WGS sequence"/>
</dbReference>
<keyword evidence="1" id="KW-1133">Transmembrane helix</keyword>
<dbReference type="PROSITE" id="PS51257">
    <property type="entry name" value="PROKAR_LIPOPROTEIN"/>
    <property type="match status" value="1"/>
</dbReference>
<name>A0ABP8EEH3_9FLAO</name>